<keyword evidence="7 8" id="KW-0472">Membrane</keyword>
<evidence type="ECO:0000259" key="9">
    <source>
        <dbReference type="PROSITE" id="PS50928"/>
    </source>
</evidence>
<feature type="transmembrane region" description="Helical" evidence="8">
    <location>
        <begin position="176"/>
        <end position="198"/>
    </location>
</feature>
<dbReference type="RefSeq" id="WP_079589475.1">
    <property type="nucleotide sequence ID" value="NZ_FUYN01000003.1"/>
</dbReference>
<feature type="transmembrane region" description="Helical" evidence="8">
    <location>
        <begin position="235"/>
        <end position="252"/>
    </location>
</feature>
<dbReference type="Pfam" id="PF00528">
    <property type="entry name" value="BPD_transp_1"/>
    <property type="match status" value="1"/>
</dbReference>
<dbReference type="SUPFAM" id="SSF161098">
    <property type="entry name" value="MetI-like"/>
    <property type="match status" value="1"/>
</dbReference>
<dbReference type="PANTHER" id="PTHR43357:SF4">
    <property type="entry name" value="INNER MEMBRANE ABC TRANSPORTER PERMEASE PROTEIN YDCV"/>
    <property type="match status" value="1"/>
</dbReference>
<feature type="transmembrane region" description="Helical" evidence="8">
    <location>
        <begin position="135"/>
        <end position="155"/>
    </location>
</feature>
<evidence type="ECO:0000256" key="8">
    <source>
        <dbReference type="RuleBase" id="RU363032"/>
    </source>
</evidence>
<evidence type="ECO:0000256" key="7">
    <source>
        <dbReference type="ARBA" id="ARBA00023136"/>
    </source>
</evidence>
<comment type="similarity">
    <text evidence="8">Belongs to the binding-protein-dependent transport system permease family.</text>
</comment>
<keyword evidence="2 8" id="KW-0813">Transport</keyword>
<dbReference type="InterPro" id="IPR000515">
    <property type="entry name" value="MetI-like"/>
</dbReference>
<evidence type="ECO:0000313" key="10">
    <source>
        <dbReference type="EMBL" id="SKB46515.1"/>
    </source>
</evidence>
<keyword evidence="5 8" id="KW-0812">Transmembrane</keyword>
<dbReference type="AlphaFoldDB" id="A0A1T5BH84"/>
<comment type="subcellular location">
    <subcellularLocation>
        <location evidence="1">Cell inner membrane</location>
        <topology evidence="1">Multi-pass membrane protein</topology>
    </subcellularLocation>
    <subcellularLocation>
        <location evidence="8">Cell membrane</location>
        <topology evidence="8">Multi-pass membrane protein</topology>
    </subcellularLocation>
</comment>
<dbReference type="OrthoDB" id="9782004at2"/>
<keyword evidence="6 8" id="KW-1133">Transmembrane helix</keyword>
<name>A0A1T5BH84_9FIRM</name>
<evidence type="ECO:0000256" key="5">
    <source>
        <dbReference type="ARBA" id="ARBA00022692"/>
    </source>
</evidence>
<dbReference type="Gene3D" id="1.10.3720.10">
    <property type="entry name" value="MetI-like"/>
    <property type="match status" value="1"/>
</dbReference>
<dbReference type="CDD" id="cd06261">
    <property type="entry name" value="TM_PBP2"/>
    <property type="match status" value="1"/>
</dbReference>
<feature type="domain" description="ABC transmembrane type-1" evidence="9">
    <location>
        <begin position="64"/>
        <end position="252"/>
    </location>
</feature>
<feature type="transmembrane region" description="Helical" evidence="8">
    <location>
        <begin position="12"/>
        <end position="32"/>
    </location>
</feature>
<dbReference type="EMBL" id="FUYN01000003">
    <property type="protein sequence ID" value="SKB46515.1"/>
    <property type="molecule type" value="Genomic_DNA"/>
</dbReference>
<dbReference type="PROSITE" id="PS50928">
    <property type="entry name" value="ABC_TM1"/>
    <property type="match status" value="1"/>
</dbReference>
<dbReference type="GO" id="GO:0005886">
    <property type="term" value="C:plasma membrane"/>
    <property type="evidence" value="ECO:0007669"/>
    <property type="project" value="UniProtKB-SubCell"/>
</dbReference>
<proteinExistence type="inferred from homology"/>
<reference evidence="11" key="1">
    <citation type="submission" date="2017-02" db="EMBL/GenBank/DDBJ databases">
        <authorList>
            <person name="Varghese N."/>
            <person name="Submissions S."/>
        </authorList>
    </citation>
    <scope>NUCLEOTIDE SEQUENCE [LARGE SCALE GENOMIC DNA]</scope>
    <source>
        <strain evidence="11">ATCC 35199</strain>
    </source>
</reference>
<evidence type="ECO:0000256" key="4">
    <source>
        <dbReference type="ARBA" id="ARBA00022519"/>
    </source>
</evidence>
<protein>
    <submittedName>
        <fullName evidence="10">Putative spermidine/putrescine transport system permease protein</fullName>
    </submittedName>
</protein>
<dbReference type="Proteomes" id="UP000243406">
    <property type="component" value="Unassembled WGS sequence"/>
</dbReference>
<keyword evidence="11" id="KW-1185">Reference proteome</keyword>
<feature type="transmembrane region" description="Helical" evidence="8">
    <location>
        <begin position="61"/>
        <end position="83"/>
    </location>
</feature>
<evidence type="ECO:0000313" key="11">
    <source>
        <dbReference type="Proteomes" id="UP000243406"/>
    </source>
</evidence>
<evidence type="ECO:0000256" key="1">
    <source>
        <dbReference type="ARBA" id="ARBA00004429"/>
    </source>
</evidence>
<keyword evidence="4" id="KW-0997">Cell inner membrane</keyword>
<evidence type="ECO:0000256" key="6">
    <source>
        <dbReference type="ARBA" id="ARBA00022989"/>
    </source>
</evidence>
<accession>A0A1T5BH84</accession>
<sequence length="270" mass="30428">MKNSRLKYKLIAYSMVLSIILPLLLIIIWSFANRWQWPSLVPTDYGLRGWSYIFGARAKTFEIICISMCISFIASIITVGITIPAAKAMAHYNFKFKKQIEMLIFLPAIVPTVVVAMGIHIHFLRMNLGGSFSGLVLINILPCIPYSYWILKNVFEIIGDKMNYQARVLGASGTQTFVYITLPMIFPGIITALSMSFIVSFGQYFINVLIGAGKITTFTMLMFPYIESGDRTMGSVYGTVFLFASLIGLVIVEKLTSSMYRGKLKEYKYV</sequence>
<feature type="transmembrane region" description="Helical" evidence="8">
    <location>
        <begin position="103"/>
        <end position="123"/>
    </location>
</feature>
<evidence type="ECO:0000256" key="2">
    <source>
        <dbReference type="ARBA" id="ARBA00022448"/>
    </source>
</evidence>
<dbReference type="InterPro" id="IPR035906">
    <property type="entry name" value="MetI-like_sf"/>
</dbReference>
<dbReference type="GO" id="GO:0055085">
    <property type="term" value="P:transmembrane transport"/>
    <property type="evidence" value="ECO:0007669"/>
    <property type="project" value="InterPro"/>
</dbReference>
<organism evidence="10 11">
    <name type="scientific">Acetoanaerobium noterae</name>
    <dbReference type="NCBI Taxonomy" id="745369"/>
    <lineage>
        <taxon>Bacteria</taxon>
        <taxon>Bacillati</taxon>
        <taxon>Bacillota</taxon>
        <taxon>Clostridia</taxon>
        <taxon>Peptostreptococcales</taxon>
        <taxon>Filifactoraceae</taxon>
        <taxon>Acetoanaerobium</taxon>
    </lineage>
</organism>
<evidence type="ECO:0000256" key="3">
    <source>
        <dbReference type="ARBA" id="ARBA00022475"/>
    </source>
</evidence>
<dbReference type="PANTHER" id="PTHR43357">
    <property type="entry name" value="INNER MEMBRANE ABC TRANSPORTER PERMEASE PROTEIN YDCV"/>
    <property type="match status" value="1"/>
</dbReference>
<keyword evidence="3" id="KW-1003">Cell membrane</keyword>
<gene>
    <name evidence="10" type="ORF">SAMN02745120_1616</name>
</gene>
<feature type="transmembrane region" description="Helical" evidence="8">
    <location>
        <begin position="204"/>
        <end position="223"/>
    </location>
</feature>